<feature type="region of interest" description="Disordered" evidence="1">
    <location>
        <begin position="58"/>
        <end position="94"/>
    </location>
</feature>
<dbReference type="EMBL" id="CP072369">
    <property type="protein sequence ID" value="QUB86090.1"/>
    <property type="molecule type" value="Genomic_DNA"/>
</dbReference>
<dbReference type="Proteomes" id="UP000682005">
    <property type="component" value="Chromosome 2"/>
</dbReference>
<gene>
    <name evidence="2" type="ORF">J5A51_02150</name>
</gene>
<organism evidence="2 3">
    <name type="scientific">Prevotella fusca JCM 17724</name>
    <dbReference type="NCBI Taxonomy" id="1236517"/>
    <lineage>
        <taxon>Bacteria</taxon>
        <taxon>Pseudomonadati</taxon>
        <taxon>Bacteroidota</taxon>
        <taxon>Bacteroidia</taxon>
        <taxon>Bacteroidales</taxon>
        <taxon>Prevotellaceae</taxon>
        <taxon>Prevotella</taxon>
    </lineage>
</organism>
<accession>A0ABX7XXB5</accession>
<evidence type="ECO:0000256" key="1">
    <source>
        <dbReference type="SAM" id="MobiDB-lite"/>
    </source>
</evidence>
<reference evidence="2 3" key="1">
    <citation type="submission" date="2021-03" db="EMBL/GenBank/DDBJ databases">
        <title>Human Oral Microbial Genomes.</title>
        <authorList>
            <person name="Johnston C.D."/>
            <person name="Chen T."/>
            <person name="Dewhirst F.E."/>
        </authorList>
    </citation>
    <scope>NUCLEOTIDE SEQUENCE [LARGE SCALE GENOMIC DNA]</scope>
    <source>
        <strain evidence="2 3">W1435</strain>
    </source>
</reference>
<dbReference type="RefSeq" id="WP_154663404.1">
    <property type="nucleotide sequence ID" value="NZ_CP012075.1"/>
</dbReference>
<name>A0ABX7XXB5_9BACT</name>
<protein>
    <submittedName>
        <fullName evidence="2">Uncharacterized protein</fullName>
    </submittedName>
</protein>
<evidence type="ECO:0000313" key="2">
    <source>
        <dbReference type="EMBL" id="QUB86090.1"/>
    </source>
</evidence>
<sequence>MKHHQHAAFQLTSDSNHEHTDIHNPLTALPLPYTSVPASGSSGKTKYLYTLQVQTDPGFHHHPLTSERAGFPSHRPQPPRTFPLLAGVGEELPY</sequence>
<keyword evidence="3" id="KW-1185">Reference proteome</keyword>
<proteinExistence type="predicted"/>
<feature type="region of interest" description="Disordered" evidence="1">
    <location>
        <begin position="1"/>
        <end position="30"/>
    </location>
</feature>
<evidence type="ECO:0000313" key="3">
    <source>
        <dbReference type="Proteomes" id="UP000682005"/>
    </source>
</evidence>